<name>A0A6B0T5L6_9EURY</name>
<dbReference type="PANTHER" id="PTHR35175">
    <property type="entry name" value="DUF1289 DOMAIN-CONTAINING PROTEIN"/>
    <property type="match status" value="1"/>
</dbReference>
<sequence>MGVESPCVDVCALDGDICVGCGRTVAEITSWQRLTDAERAQVLEAIADREYPVDAR</sequence>
<reference evidence="1 2" key="1">
    <citation type="submission" date="2019-12" db="EMBL/GenBank/DDBJ databases">
        <title>Isolation and characterization of three novel carbon monoxide-oxidizing members of Halobacteria from salione crusts and soils.</title>
        <authorList>
            <person name="Myers M.R."/>
            <person name="King G.M."/>
        </authorList>
    </citation>
    <scope>NUCLEOTIDE SEQUENCE [LARGE SCALE GENOMIC DNA]</scope>
    <source>
        <strain evidence="1 2">WSH3</strain>
    </source>
</reference>
<dbReference type="PANTHER" id="PTHR35175:SF2">
    <property type="entry name" value="DUF1289 DOMAIN-CONTAINING PROTEIN"/>
    <property type="match status" value="1"/>
</dbReference>
<dbReference type="Proteomes" id="UP000466535">
    <property type="component" value="Unassembled WGS sequence"/>
</dbReference>
<keyword evidence="2" id="KW-1185">Reference proteome</keyword>
<protein>
    <submittedName>
        <fullName evidence="1">DUF1289 domain-containing protein</fullName>
    </submittedName>
</protein>
<comment type="caution">
    <text evidence="1">The sequence shown here is derived from an EMBL/GenBank/DDBJ whole genome shotgun (WGS) entry which is preliminary data.</text>
</comment>
<dbReference type="RefSeq" id="WP_159762645.1">
    <property type="nucleotide sequence ID" value="NZ_WUUT01000001.1"/>
</dbReference>
<evidence type="ECO:0000313" key="1">
    <source>
        <dbReference type="EMBL" id="MXR50521.1"/>
    </source>
</evidence>
<gene>
    <name evidence="1" type="ORF">GRX03_02720</name>
</gene>
<organism evidence="1 2">
    <name type="scientific">Halovenus carboxidivorans</name>
    <dbReference type="NCBI Taxonomy" id="2692199"/>
    <lineage>
        <taxon>Archaea</taxon>
        <taxon>Methanobacteriati</taxon>
        <taxon>Methanobacteriota</taxon>
        <taxon>Stenosarchaea group</taxon>
        <taxon>Halobacteria</taxon>
        <taxon>Halobacteriales</taxon>
        <taxon>Haloarculaceae</taxon>
        <taxon>Halovenus</taxon>
    </lineage>
</organism>
<dbReference type="AlphaFoldDB" id="A0A6B0T5L6"/>
<proteinExistence type="predicted"/>
<accession>A0A6B0T5L6</accession>
<dbReference type="InterPro" id="IPR010710">
    <property type="entry name" value="DUF1289"/>
</dbReference>
<evidence type="ECO:0000313" key="2">
    <source>
        <dbReference type="Proteomes" id="UP000466535"/>
    </source>
</evidence>
<dbReference type="EMBL" id="WUUT01000001">
    <property type="protein sequence ID" value="MXR50521.1"/>
    <property type="molecule type" value="Genomic_DNA"/>
</dbReference>
<dbReference type="Pfam" id="PF06945">
    <property type="entry name" value="DUF1289"/>
    <property type="match status" value="1"/>
</dbReference>
<dbReference type="OrthoDB" id="297375at2157"/>